<evidence type="ECO:0000259" key="1">
    <source>
        <dbReference type="Pfam" id="PF06985"/>
    </source>
</evidence>
<proteinExistence type="predicted"/>
<organism evidence="2 3">
    <name type="scientific">Fusarium oxysporum</name>
    <name type="common">Fusarium vascular wilt</name>
    <dbReference type="NCBI Taxonomy" id="5507"/>
    <lineage>
        <taxon>Eukaryota</taxon>
        <taxon>Fungi</taxon>
        <taxon>Dikarya</taxon>
        <taxon>Ascomycota</taxon>
        <taxon>Pezizomycotina</taxon>
        <taxon>Sordariomycetes</taxon>
        <taxon>Hypocreomycetidae</taxon>
        <taxon>Hypocreales</taxon>
        <taxon>Nectriaceae</taxon>
        <taxon>Fusarium</taxon>
        <taxon>Fusarium oxysporum species complex</taxon>
    </lineage>
</organism>
<dbReference type="VEuPathDB" id="FungiDB:HZS61_010688"/>
<dbReference type="PANTHER" id="PTHR33112:SF16">
    <property type="entry name" value="HETEROKARYON INCOMPATIBILITY DOMAIN-CONTAINING PROTEIN"/>
    <property type="match status" value="1"/>
</dbReference>
<name>A0A420N2H5_FUSOX</name>
<dbReference type="VEuPathDB" id="FungiDB:FOXG_21092"/>
<dbReference type="AlphaFoldDB" id="A0A420N2H5"/>
<reference evidence="2 3" key="1">
    <citation type="journal article" date="2018" name="Sci. Rep.">
        <title>Characterisation of pathogen-specific regions and novel effector candidates in Fusarium oxysporum f. sp. cepae.</title>
        <authorList>
            <person name="Armitage A.D."/>
            <person name="Taylor A."/>
            <person name="Sobczyk M.K."/>
            <person name="Baxter L."/>
            <person name="Greenfield B.P."/>
            <person name="Bates H.J."/>
            <person name="Wilson F."/>
            <person name="Jackson A.C."/>
            <person name="Ott S."/>
            <person name="Harrison R.J."/>
            <person name="Clarkson J.P."/>
        </authorList>
    </citation>
    <scope>NUCLEOTIDE SEQUENCE [LARGE SCALE GENOMIC DNA]</scope>
    <source>
        <strain evidence="2 3">Fo_A13</strain>
    </source>
</reference>
<dbReference type="InterPro" id="IPR010730">
    <property type="entry name" value="HET"/>
</dbReference>
<sequence length="460" mass="52662">MENVLQAVSDSIQVCRSLGIRYLWVDALCIIQGDADDWSKESFQMSKIYENCYLTFCIVQGDSCSSGFLKKDYAPPNVKINFHSKFNSAISGLLTLRMLLPPSETVRKCTREAGKYGRVNRSPGDIDLEHAAWRTRGWTFQEDQLAPRKVFFGNLMFHVSRGCSLDAADGSSIGHFRLMEGIDSVERGLSTWYSMIVGYSARTLTVQQDKFPAISALARSFSERFPDQKYIAGLWGSDIHIGLLWTCPAWMEFDKYQDLVSETYTAPSWSWARRPLKANWILRGDKHPTSELIVRGTYVIPEKHNPYGQVSKARLLLTARVFKPPTRKNGQIRFKHSYEYWKHMNFPMFNYTLRSKGKRFMAKMLFDWDSFCALNDNGYPRGPMGDVSLLLTASIFPGDAPIIKSRDLPNDQEMLLGIVVRPSPEEEGAYEKLGLWYTEDREKGGRKLWKDVPMQDIILV</sequence>
<evidence type="ECO:0000313" key="2">
    <source>
        <dbReference type="EMBL" id="RKK74512.1"/>
    </source>
</evidence>
<protein>
    <recommendedName>
        <fullName evidence="1">Heterokaryon incompatibility domain-containing protein</fullName>
    </recommendedName>
</protein>
<comment type="caution">
    <text evidence="2">The sequence shown here is derived from an EMBL/GenBank/DDBJ whole genome shotgun (WGS) entry which is preliminary data.</text>
</comment>
<dbReference type="VEuPathDB" id="FungiDB:FOC1_g10006565"/>
<dbReference type="Pfam" id="PF06985">
    <property type="entry name" value="HET"/>
    <property type="match status" value="1"/>
</dbReference>
<accession>A0A420N2H5</accession>
<dbReference type="EMBL" id="MRCX01000071">
    <property type="protein sequence ID" value="RKK74512.1"/>
    <property type="molecule type" value="Genomic_DNA"/>
</dbReference>
<feature type="domain" description="Heterokaryon incompatibility" evidence="1">
    <location>
        <begin position="4"/>
        <end position="142"/>
    </location>
</feature>
<dbReference type="Proteomes" id="UP000285084">
    <property type="component" value="Unassembled WGS sequence"/>
</dbReference>
<dbReference type="VEuPathDB" id="FungiDB:FOZG_15646"/>
<dbReference type="VEuPathDB" id="FungiDB:FOMG_09773"/>
<dbReference type="PANTHER" id="PTHR33112">
    <property type="entry name" value="DOMAIN PROTEIN, PUTATIVE-RELATED"/>
    <property type="match status" value="1"/>
</dbReference>
<evidence type="ECO:0000313" key="3">
    <source>
        <dbReference type="Proteomes" id="UP000285084"/>
    </source>
</evidence>
<gene>
    <name evidence="2" type="ORF">BFJ69_g8424</name>
</gene>